<proteinExistence type="predicted"/>
<name>B9T5P9_RICCO</name>
<accession>B9T5P9</accession>
<evidence type="ECO:0000256" key="1">
    <source>
        <dbReference type="SAM" id="MobiDB-lite"/>
    </source>
</evidence>
<protein>
    <submittedName>
        <fullName evidence="2">Uncharacterized protein</fullName>
    </submittedName>
</protein>
<feature type="compositionally biased region" description="Basic and acidic residues" evidence="1">
    <location>
        <begin position="71"/>
        <end position="96"/>
    </location>
</feature>
<dbReference type="EMBL" id="EQ974543">
    <property type="protein sequence ID" value="EEF28825.1"/>
    <property type="molecule type" value="Genomic_DNA"/>
</dbReference>
<dbReference type="AlphaFoldDB" id="B9T5P9"/>
<reference evidence="3" key="1">
    <citation type="journal article" date="2010" name="Nat. Biotechnol.">
        <title>Draft genome sequence of the oilseed species Ricinus communis.</title>
        <authorList>
            <person name="Chan A.P."/>
            <person name="Crabtree J."/>
            <person name="Zhao Q."/>
            <person name="Lorenzi H."/>
            <person name="Orvis J."/>
            <person name="Puiu D."/>
            <person name="Melake-Berhan A."/>
            <person name="Jones K.M."/>
            <person name="Redman J."/>
            <person name="Chen G."/>
            <person name="Cahoon E.B."/>
            <person name="Gedil M."/>
            <person name="Stanke M."/>
            <person name="Haas B.J."/>
            <person name="Wortman J.R."/>
            <person name="Fraser-Liggett C.M."/>
            <person name="Ravel J."/>
            <person name="Rabinowicz P.D."/>
        </authorList>
    </citation>
    <scope>NUCLEOTIDE SEQUENCE [LARGE SCALE GENOMIC DNA]</scope>
    <source>
        <strain evidence="3">cv. Hale</strain>
    </source>
</reference>
<sequence>MALDTVVLQQDPFGNGYMDIYTIGGGSTGPWIHGFNNFEGEKACNNETLIAAFGIFPSVGRCSGTHNHKPATKEKTKQKFQEPRRSGASEDDTHYC</sequence>
<dbReference type="Proteomes" id="UP000008311">
    <property type="component" value="Unassembled WGS sequence"/>
</dbReference>
<gene>
    <name evidence="2" type="ORF">RCOM_0831880</name>
</gene>
<organism evidence="2 3">
    <name type="scientific">Ricinus communis</name>
    <name type="common">Castor bean</name>
    <dbReference type="NCBI Taxonomy" id="3988"/>
    <lineage>
        <taxon>Eukaryota</taxon>
        <taxon>Viridiplantae</taxon>
        <taxon>Streptophyta</taxon>
        <taxon>Embryophyta</taxon>
        <taxon>Tracheophyta</taxon>
        <taxon>Spermatophyta</taxon>
        <taxon>Magnoliopsida</taxon>
        <taxon>eudicotyledons</taxon>
        <taxon>Gunneridae</taxon>
        <taxon>Pentapetalae</taxon>
        <taxon>rosids</taxon>
        <taxon>fabids</taxon>
        <taxon>Malpighiales</taxon>
        <taxon>Euphorbiaceae</taxon>
        <taxon>Acalyphoideae</taxon>
        <taxon>Acalypheae</taxon>
        <taxon>Ricinus</taxon>
    </lineage>
</organism>
<keyword evidence="3" id="KW-1185">Reference proteome</keyword>
<feature type="region of interest" description="Disordered" evidence="1">
    <location>
        <begin position="64"/>
        <end position="96"/>
    </location>
</feature>
<dbReference type="InParanoid" id="B9T5P9"/>
<evidence type="ECO:0000313" key="2">
    <source>
        <dbReference type="EMBL" id="EEF28825.1"/>
    </source>
</evidence>
<evidence type="ECO:0000313" key="3">
    <source>
        <dbReference type="Proteomes" id="UP000008311"/>
    </source>
</evidence>